<dbReference type="Pfam" id="PF11054">
    <property type="entry name" value="Surface_antigen"/>
    <property type="match status" value="3"/>
</dbReference>
<accession>U6LKA5</accession>
<dbReference type="VEuPathDB" id="ToxoDB:EBH_0036400"/>
<evidence type="ECO:0000313" key="2">
    <source>
        <dbReference type="EMBL" id="CDJ50787.1"/>
    </source>
</evidence>
<reference evidence="2" key="1">
    <citation type="submission" date="2013-10" db="EMBL/GenBank/DDBJ databases">
        <title>Genomic analysis of the causative agents of coccidiosis in chickens.</title>
        <authorList>
            <person name="Reid A.J."/>
            <person name="Blake D."/>
            <person name="Billington K."/>
            <person name="Browne H."/>
            <person name="Dunn M."/>
            <person name="Hung S."/>
            <person name="Kawahara F."/>
            <person name="Miranda-Saavedra D."/>
            <person name="Mourier T."/>
            <person name="Nagra H."/>
            <person name="Otto T.D."/>
            <person name="Rawlings N."/>
            <person name="Sanchez A."/>
            <person name="Sanders M."/>
            <person name="Subramaniam C."/>
            <person name="Tay Y."/>
            <person name="Dear P."/>
            <person name="Doerig C."/>
            <person name="Gruber A."/>
            <person name="Parkinson J."/>
            <person name="Shirley M."/>
            <person name="Wan K.L."/>
            <person name="Berriman M."/>
            <person name="Tomley F."/>
            <person name="Pain A."/>
        </authorList>
    </citation>
    <scope>NUCLEOTIDE SEQUENCE [LARGE SCALE GENOMIC DNA]</scope>
    <source>
        <strain evidence="2">Houghton</strain>
    </source>
</reference>
<feature type="signal peptide" evidence="1">
    <location>
        <begin position="1"/>
        <end position="22"/>
    </location>
</feature>
<proteinExistence type="predicted"/>
<name>U6LKA5_9EIME</name>
<keyword evidence="3" id="KW-1185">Reference proteome</keyword>
<dbReference type="Proteomes" id="UP000030750">
    <property type="component" value="Unassembled WGS sequence"/>
</dbReference>
<evidence type="ECO:0000313" key="3">
    <source>
        <dbReference type="Proteomes" id="UP000030750"/>
    </source>
</evidence>
<organism evidence="2 3">
    <name type="scientific">Eimeria brunetti</name>
    <dbReference type="NCBI Taxonomy" id="51314"/>
    <lineage>
        <taxon>Eukaryota</taxon>
        <taxon>Sar</taxon>
        <taxon>Alveolata</taxon>
        <taxon>Apicomplexa</taxon>
        <taxon>Conoidasida</taxon>
        <taxon>Coccidia</taxon>
        <taxon>Eucoccidiorida</taxon>
        <taxon>Eimeriorina</taxon>
        <taxon>Eimeriidae</taxon>
        <taxon>Eimeria</taxon>
    </lineage>
</organism>
<gene>
    <name evidence="2" type="ORF">EBH_0036400</name>
</gene>
<protein>
    <submittedName>
        <fullName evidence="2">SAG family member</fullName>
    </submittedName>
</protein>
<reference evidence="2" key="2">
    <citation type="submission" date="2013-10" db="EMBL/GenBank/DDBJ databases">
        <authorList>
            <person name="Aslett M."/>
        </authorList>
    </citation>
    <scope>NUCLEOTIDE SEQUENCE [LARGE SCALE GENOMIC DNA]</scope>
    <source>
        <strain evidence="2">Houghton</strain>
    </source>
</reference>
<dbReference type="InterPro" id="IPR021288">
    <property type="entry name" value="Surface_antigen"/>
</dbReference>
<dbReference type="OrthoDB" id="347313at2759"/>
<dbReference type="AlphaFoldDB" id="U6LKA5"/>
<dbReference type="EMBL" id="HG712412">
    <property type="protein sequence ID" value="CDJ50787.1"/>
    <property type="molecule type" value="Genomic_DNA"/>
</dbReference>
<keyword evidence="1" id="KW-0732">Signal</keyword>
<evidence type="ECO:0000256" key="1">
    <source>
        <dbReference type="SAM" id="SignalP"/>
    </source>
</evidence>
<sequence>MKPLCTCVALALVAATAHGSFADGIAQGKKKPQGFRSDDPTATTLTAIGVGNKHCTEEINAWREKLVATAPQYKASTQADPNEDLGTFLGDNKCSVLKSGGFTHIVEDESEKVFVISATRQDSALRTGITCDEAIKEWEKGFDEFSGGYPAGFEEKSGAYANPNAVGLVSLLSEEAQTIYCGTANECGTGTLICYFKPAGIEVGLHPVTHEIWHKVEESHGLKPTLEPYANDSKECLDAINAVRTVAGLDLPQFTALEEPKKRKTRETIGDAKAYEEALYNLTCDKIKDSTIEPTVADEYTLIYAIKNGEEPPTPAEAVDFWKTGFLQLGTEVPPAFPAKGAGRADAAGGEIYKDNAVAGFVSLMVDDPRKIKCYNAKGCANAALICFLSGPTLVETSQPISVGTWKKILALHSEENGESDDGQKIVLAKRDEEKNCLTEINEFRTQDSLALKEFIAEAPTSREEGRETPEAETDELLKGLTCAALKAGNANILDANTNRSLMYYSGTSASCSEAVDAWKKGYEKFSDVIIPPKYTSKEELYKTGAATNFISLVSEGADTTATCYTATGCTEEGLVCMLKPAVFEIGKLPITKAAWKKVTETLSNGITPASVYGTMLSSFFVAGVLSAFSF</sequence>
<feature type="chain" id="PRO_5004674129" evidence="1">
    <location>
        <begin position="23"/>
        <end position="631"/>
    </location>
</feature>